<sequence>MTIDFTPFFEKYEALLKAADEVFGRVREEYPHCVKCDEGCSDCCHALFDLTLIEALYINHQFNRTYQGRDDEKAEVVEKANRADRQAYRIKKDAYKALESGMTEEEILADLAKKRVRCPLLNAQDLCSLYDYRPVTCRFYGIPTAIGGKGHTCGKSGFVPGEPYPTVNLDIVQQRLYQISEELVSVLKTRYVKMSEMLVPLSMALLTVYDDEYLGIDHPDNEKADAPNKEGDANE</sequence>
<evidence type="ECO:0000313" key="1">
    <source>
        <dbReference type="EMBL" id="EPR34700.1"/>
    </source>
</evidence>
<reference evidence="1 2" key="1">
    <citation type="journal article" date="2013" name="Genome Announc.">
        <title>Draft genome sequences for three mercury-methylating, sulfate-reducing bacteria.</title>
        <authorList>
            <person name="Brown S.D."/>
            <person name="Hurt R.A.Jr."/>
            <person name="Gilmour C.C."/>
            <person name="Elias D.A."/>
        </authorList>
    </citation>
    <scope>NUCLEOTIDE SEQUENCE [LARGE SCALE GENOMIC DNA]</scope>
    <source>
        <strain evidence="1 2">DSM 2059</strain>
    </source>
</reference>
<evidence type="ECO:0000313" key="2">
    <source>
        <dbReference type="Proteomes" id="UP000014977"/>
    </source>
</evidence>
<keyword evidence="2" id="KW-1185">Reference proteome</keyword>
<evidence type="ECO:0008006" key="3">
    <source>
        <dbReference type="Google" id="ProtNLM"/>
    </source>
</evidence>
<protein>
    <recommendedName>
        <fullName evidence="3">YkgJ family cysteine cluster protein</fullName>
    </recommendedName>
</protein>
<dbReference type="InterPro" id="IPR005358">
    <property type="entry name" value="Puta_zinc/iron-chelating_dom"/>
</dbReference>
<gene>
    <name evidence="1" type="ORF">dsmv_3272</name>
</gene>
<dbReference type="STRING" id="897.B2D07_19405"/>
<dbReference type="Pfam" id="PF03692">
    <property type="entry name" value="CxxCxxCC"/>
    <property type="match status" value="1"/>
</dbReference>
<dbReference type="EMBL" id="ATHJ01000111">
    <property type="protein sequence ID" value="EPR34700.1"/>
    <property type="molecule type" value="Genomic_DNA"/>
</dbReference>
<accession>S7TDP5</accession>
<comment type="caution">
    <text evidence="1">The sequence shown here is derived from an EMBL/GenBank/DDBJ whole genome shotgun (WGS) entry which is preliminary data.</text>
</comment>
<dbReference type="Proteomes" id="UP000014977">
    <property type="component" value="Unassembled WGS sequence"/>
</dbReference>
<dbReference type="eggNOG" id="COG0727">
    <property type="taxonomic scope" value="Bacteria"/>
</dbReference>
<proteinExistence type="predicted"/>
<dbReference type="RefSeq" id="WP_020878362.1">
    <property type="nucleotide sequence ID" value="NZ_ATHJ01000111.1"/>
</dbReference>
<dbReference type="AlphaFoldDB" id="S7TDP5"/>
<name>S7TDP5_DESML</name>
<dbReference type="OrthoDB" id="9810361at2"/>
<organism evidence="1 2">
    <name type="scientific">Desulfococcus multivorans DSM 2059</name>
    <dbReference type="NCBI Taxonomy" id="1121405"/>
    <lineage>
        <taxon>Bacteria</taxon>
        <taxon>Pseudomonadati</taxon>
        <taxon>Thermodesulfobacteriota</taxon>
        <taxon>Desulfobacteria</taxon>
        <taxon>Desulfobacterales</taxon>
        <taxon>Desulfococcaceae</taxon>
        <taxon>Desulfococcus</taxon>
    </lineage>
</organism>